<keyword evidence="4" id="KW-0067">ATP-binding</keyword>
<proteinExistence type="predicted"/>
<keyword evidence="7" id="KW-1185">Reference proteome</keyword>
<accession>A0AAD4XU92</accession>
<sequence>MVVETVLVSGVTEILKKLGSVAAQEIGLAWGVENDLKKLQNTLKMLAAVTDDAERKQISDSSVGLWLERLKDAAYEADNVLDEFSYEVMRRDDMIGKRVKVRNLISSSNPLAFRLKMARKIKHINQMFDEICKEKDSFHLQMICC</sequence>
<protein>
    <recommendedName>
        <fullName evidence="5">Disease resistance N-terminal domain-containing protein</fullName>
    </recommendedName>
</protein>
<dbReference type="GO" id="GO:0006952">
    <property type="term" value="P:defense response"/>
    <property type="evidence" value="ECO:0007669"/>
    <property type="project" value="UniProtKB-KW"/>
</dbReference>
<evidence type="ECO:0000313" key="6">
    <source>
        <dbReference type="EMBL" id="KAI3955866.1"/>
    </source>
</evidence>
<keyword evidence="1" id="KW-0677">Repeat</keyword>
<gene>
    <name evidence="6" type="ORF">MKW98_006226</name>
</gene>
<evidence type="ECO:0000259" key="5">
    <source>
        <dbReference type="Pfam" id="PF18052"/>
    </source>
</evidence>
<feature type="domain" description="Disease resistance N-terminal" evidence="5">
    <location>
        <begin position="11"/>
        <end position="99"/>
    </location>
</feature>
<keyword evidence="3" id="KW-0611">Plant defense</keyword>
<evidence type="ECO:0000313" key="7">
    <source>
        <dbReference type="Proteomes" id="UP001202328"/>
    </source>
</evidence>
<keyword evidence="2" id="KW-0547">Nucleotide-binding</keyword>
<comment type="caution">
    <text evidence="6">The sequence shown here is derived from an EMBL/GenBank/DDBJ whole genome shotgun (WGS) entry which is preliminary data.</text>
</comment>
<dbReference type="PANTHER" id="PTHR36766">
    <property type="entry name" value="PLANT BROAD-SPECTRUM MILDEW RESISTANCE PROTEIN RPW8"/>
    <property type="match status" value="1"/>
</dbReference>
<name>A0AAD4XU92_9MAGN</name>
<dbReference type="Gene3D" id="1.20.5.4130">
    <property type="match status" value="1"/>
</dbReference>
<dbReference type="EMBL" id="JAJJMB010001716">
    <property type="protein sequence ID" value="KAI3955866.1"/>
    <property type="molecule type" value="Genomic_DNA"/>
</dbReference>
<feature type="non-terminal residue" evidence="6">
    <location>
        <position position="145"/>
    </location>
</feature>
<dbReference type="GO" id="GO:0005524">
    <property type="term" value="F:ATP binding"/>
    <property type="evidence" value="ECO:0007669"/>
    <property type="project" value="UniProtKB-KW"/>
</dbReference>
<evidence type="ECO:0000256" key="2">
    <source>
        <dbReference type="ARBA" id="ARBA00022741"/>
    </source>
</evidence>
<organism evidence="6 7">
    <name type="scientific">Papaver atlanticum</name>
    <dbReference type="NCBI Taxonomy" id="357466"/>
    <lineage>
        <taxon>Eukaryota</taxon>
        <taxon>Viridiplantae</taxon>
        <taxon>Streptophyta</taxon>
        <taxon>Embryophyta</taxon>
        <taxon>Tracheophyta</taxon>
        <taxon>Spermatophyta</taxon>
        <taxon>Magnoliopsida</taxon>
        <taxon>Ranunculales</taxon>
        <taxon>Papaveraceae</taxon>
        <taxon>Papaveroideae</taxon>
        <taxon>Papaver</taxon>
    </lineage>
</organism>
<dbReference type="Pfam" id="PF18052">
    <property type="entry name" value="Rx_N"/>
    <property type="match status" value="1"/>
</dbReference>
<dbReference type="InterPro" id="IPR041118">
    <property type="entry name" value="Rx_N"/>
</dbReference>
<evidence type="ECO:0000256" key="4">
    <source>
        <dbReference type="ARBA" id="ARBA00022840"/>
    </source>
</evidence>
<reference evidence="6" key="1">
    <citation type="submission" date="2022-04" db="EMBL/GenBank/DDBJ databases">
        <title>A functionally conserved STORR gene fusion in Papaver species that diverged 16.8 million years ago.</title>
        <authorList>
            <person name="Catania T."/>
        </authorList>
    </citation>
    <scope>NUCLEOTIDE SEQUENCE</scope>
    <source>
        <strain evidence="6">S-188037</strain>
    </source>
</reference>
<dbReference type="PANTHER" id="PTHR36766:SF40">
    <property type="entry name" value="DISEASE RESISTANCE PROTEIN RGA3"/>
    <property type="match status" value="1"/>
</dbReference>
<dbReference type="AlphaFoldDB" id="A0AAD4XU92"/>
<evidence type="ECO:0000256" key="3">
    <source>
        <dbReference type="ARBA" id="ARBA00022821"/>
    </source>
</evidence>
<evidence type="ECO:0000256" key="1">
    <source>
        <dbReference type="ARBA" id="ARBA00022737"/>
    </source>
</evidence>
<dbReference type="Proteomes" id="UP001202328">
    <property type="component" value="Unassembled WGS sequence"/>
</dbReference>